<accession>A0A5B6WC12</accession>
<evidence type="ECO:0000313" key="1">
    <source>
        <dbReference type="EMBL" id="KAA3478737.1"/>
    </source>
</evidence>
<comment type="caution">
    <text evidence="1">The sequence shown here is derived from an EMBL/GenBank/DDBJ whole genome shotgun (WGS) entry which is preliminary data.</text>
</comment>
<dbReference type="AlphaFoldDB" id="A0A5B6WC12"/>
<sequence>MRVSIGSYNTPLSFVTPICSRPSGGGLISISSPSHSPPALRLSSFPGLRFCGGRKISVGARAGVNGASETTSFEPYLEEMDVVTFLDPPNYLIPLDPGKKLKTYQRKDVIDCCNYLIRGYFSSLV</sequence>
<protein>
    <submittedName>
        <fullName evidence="1">WD repeat-containing protein 49 isoform 3</fullName>
    </submittedName>
</protein>
<dbReference type="Proteomes" id="UP000325315">
    <property type="component" value="Unassembled WGS sequence"/>
</dbReference>
<name>A0A5B6WC12_9ROSI</name>
<keyword evidence="2" id="KW-1185">Reference proteome</keyword>
<gene>
    <name evidence="1" type="ORF">EPI10_019327</name>
</gene>
<evidence type="ECO:0000313" key="2">
    <source>
        <dbReference type="Proteomes" id="UP000325315"/>
    </source>
</evidence>
<proteinExistence type="predicted"/>
<dbReference type="OrthoDB" id="505263at2759"/>
<reference evidence="2" key="1">
    <citation type="journal article" date="2019" name="Plant Biotechnol. J.">
        <title>Genome sequencing of the Australian wild diploid species Gossypium australe highlights disease resistance and delayed gland morphogenesis.</title>
        <authorList>
            <person name="Cai Y."/>
            <person name="Cai X."/>
            <person name="Wang Q."/>
            <person name="Wang P."/>
            <person name="Zhang Y."/>
            <person name="Cai C."/>
            <person name="Xu Y."/>
            <person name="Wang K."/>
            <person name="Zhou Z."/>
            <person name="Wang C."/>
            <person name="Geng S."/>
            <person name="Li B."/>
            <person name="Dong Q."/>
            <person name="Hou Y."/>
            <person name="Wang H."/>
            <person name="Ai P."/>
            <person name="Liu Z."/>
            <person name="Yi F."/>
            <person name="Sun M."/>
            <person name="An G."/>
            <person name="Cheng J."/>
            <person name="Zhang Y."/>
            <person name="Shi Q."/>
            <person name="Xie Y."/>
            <person name="Shi X."/>
            <person name="Chang Y."/>
            <person name="Huang F."/>
            <person name="Chen Y."/>
            <person name="Hong S."/>
            <person name="Mi L."/>
            <person name="Sun Q."/>
            <person name="Zhang L."/>
            <person name="Zhou B."/>
            <person name="Peng R."/>
            <person name="Zhang X."/>
            <person name="Liu F."/>
        </authorList>
    </citation>
    <scope>NUCLEOTIDE SEQUENCE [LARGE SCALE GENOMIC DNA]</scope>
    <source>
        <strain evidence="2">cv. PA1801</strain>
    </source>
</reference>
<organism evidence="1 2">
    <name type="scientific">Gossypium australe</name>
    <dbReference type="NCBI Taxonomy" id="47621"/>
    <lineage>
        <taxon>Eukaryota</taxon>
        <taxon>Viridiplantae</taxon>
        <taxon>Streptophyta</taxon>
        <taxon>Embryophyta</taxon>
        <taxon>Tracheophyta</taxon>
        <taxon>Spermatophyta</taxon>
        <taxon>Magnoliopsida</taxon>
        <taxon>eudicotyledons</taxon>
        <taxon>Gunneridae</taxon>
        <taxon>Pentapetalae</taxon>
        <taxon>rosids</taxon>
        <taxon>malvids</taxon>
        <taxon>Malvales</taxon>
        <taxon>Malvaceae</taxon>
        <taxon>Malvoideae</taxon>
        <taxon>Gossypium</taxon>
    </lineage>
</organism>
<dbReference type="EMBL" id="SMMG02000003">
    <property type="protein sequence ID" value="KAA3478737.1"/>
    <property type="molecule type" value="Genomic_DNA"/>
</dbReference>